<organism evidence="2 3">
    <name type="scientific">Paracoccus suum</name>
    <dbReference type="NCBI Taxonomy" id="2259340"/>
    <lineage>
        <taxon>Bacteria</taxon>
        <taxon>Pseudomonadati</taxon>
        <taxon>Pseudomonadota</taxon>
        <taxon>Alphaproteobacteria</taxon>
        <taxon>Rhodobacterales</taxon>
        <taxon>Paracoccaceae</taxon>
        <taxon>Paracoccus</taxon>
    </lineage>
</organism>
<gene>
    <name evidence="2" type="ORF">DRW48_12825</name>
</gene>
<accession>A0A344PM38</accession>
<dbReference type="AlphaFoldDB" id="A0A344PM38"/>
<dbReference type="EMBL" id="CP030918">
    <property type="protein sequence ID" value="AXC50443.1"/>
    <property type="molecule type" value="Genomic_DNA"/>
</dbReference>
<feature type="domain" description="Polysaccharide pyruvyl transferase" evidence="1">
    <location>
        <begin position="111"/>
        <end position="243"/>
    </location>
</feature>
<name>A0A344PM38_9RHOB</name>
<evidence type="ECO:0000313" key="3">
    <source>
        <dbReference type="Proteomes" id="UP000252023"/>
    </source>
</evidence>
<dbReference type="KEGG" id="pars:DRW48_12825"/>
<reference evidence="3" key="1">
    <citation type="submission" date="2018-07" db="EMBL/GenBank/DDBJ databases">
        <title>Genome sequencing of Paracoccus sp. SC2-6.</title>
        <authorList>
            <person name="Heo J."/>
            <person name="Kim S.-J."/>
            <person name="Kwon S.-W."/>
        </authorList>
    </citation>
    <scope>NUCLEOTIDE SEQUENCE [LARGE SCALE GENOMIC DNA]</scope>
    <source>
        <strain evidence="3">SC2-6</strain>
    </source>
</reference>
<dbReference type="GO" id="GO:0016740">
    <property type="term" value="F:transferase activity"/>
    <property type="evidence" value="ECO:0007669"/>
    <property type="project" value="UniProtKB-KW"/>
</dbReference>
<dbReference type="InterPro" id="IPR007345">
    <property type="entry name" value="Polysacch_pyruvyl_Trfase"/>
</dbReference>
<keyword evidence="3" id="KW-1185">Reference proteome</keyword>
<sequence length="363" mass="39259">MGFYVGTIAIGSRTLAAAEPPDLRLVATHNQFRLTSPGEKAMTGRAPIKLFYWNMPNFGDALSVDVVRLLSGGREVRFGHAAWAHMAAIGSLIGMIGKRFEQKDRDPSVGPLAVWGSGVMHPGGRQLLDRLKLFAVRGPVTASTLGISPQIAMGDPGLFAADLLTERPARTDRIGLVAHHRLADDSRLAKLQMDNPEITLIDPRTEDALSVVRQIAACRLILSSSLHGLIVADSLGIPSIWLDPTGNHDHPELKFLDYAASIGRPLVRPVLLSEIESHLHTDAGDVARYQDGIERSKAELRRSFYEMLAYIQRPKARKLADGAAYARLRTPAVRAQVVQATVSDTVAPAAPARSQAAGQELAS</sequence>
<proteinExistence type="predicted"/>
<dbReference type="Proteomes" id="UP000252023">
    <property type="component" value="Chromosome"/>
</dbReference>
<dbReference type="OrthoDB" id="9803627at2"/>
<dbReference type="RefSeq" id="WP_114076760.1">
    <property type="nucleotide sequence ID" value="NZ_CP030918.1"/>
</dbReference>
<protein>
    <submittedName>
        <fullName evidence="2">Polysaccharide pyruvyl transferase family protein</fullName>
    </submittedName>
</protein>
<evidence type="ECO:0000259" key="1">
    <source>
        <dbReference type="Pfam" id="PF04230"/>
    </source>
</evidence>
<keyword evidence="2" id="KW-0808">Transferase</keyword>
<dbReference type="Pfam" id="PF04230">
    <property type="entry name" value="PS_pyruv_trans"/>
    <property type="match status" value="1"/>
</dbReference>
<evidence type="ECO:0000313" key="2">
    <source>
        <dbReference type="EMBL" id="AXC50443.1"/>
    </source>
</evidence>